<comment type="caution">
    <text evidence="4">The sequence shown here is derived from an EMBL/GenBank/DDBJ whole genome shotgun (WGS) entry which is preliminary data.</text>
</comment>
<feature type="signal peptide" evidence="3">
    <location>
        <begin position="1"/>
        <end position="24"/>
    </location>
</feature>
<proteinExistence type="predicted"/>
<feature type="chain" id="PRO_5020558093" description="Mid2 domain-containing protein" evidence="3">
    <location>
        <begin position="25"/>
        <end position="559"/>
    </location>
</feature>
<dbReference type="Proteomes" id="UP000292702">
    <property type="component" value="Unassembled WGS sequence"/>
</dbReference>
<feature type="compositionally biased region" description="Low complexity" evidence="1">
    <location>
        <begin position="65"/>
        <end position="75"/>
    </location>
</feature>
<keyword evidence="2" id="KW-0812">Transmembrane</keyword>
<feature type="compositionally biased region" description="Polar residues" evidence="1">
    <location>
        <begin position="388"/>
        <end position="429"/>
    </location>
</feature>
<keyword evidence="5" id="KW-1185">Reference proteome</keyword>
<feature type="region of interest" description="Disordered" evidence="1">
    <location>
        <begin position="88"/>
        <end position="177"/>
    </location>
</feature>
<feature type="region of interest" description="Disordered" evidence="1">
    <location>
        <begin position="224"/>
        <end position="249"/>
    </location>
</feature>
<gene>
    <name evidence="4" type="ORF">EIP91_007841</name>
</gene>
<feature type="region of interest" description="Disordered" evidence="1">
    <location>
        <begin position="446"/>
        <end position="483"/>
    </location>
</feature>
<evidence type="ECO:0000256" key="3">
    <source>
        <dbReference type="SAM" id="SignalP"/>
    </source>
</evidence>
<evidence type="ECO:0000313" key="5">
    <source>
        <dbReference type="Proteomes" id="UP000292702"/>
    </source>
</evidence>
<accession>A0A4R0R3Q5</accession>
<reference evidence="4 5" key="1">
    <citation type="submission" date="2018-11" db="EMBL/GenBank/DDBJ databases">
        <title>Genome assembly of Steccherinum ochraceum LE-BIN_3174, the white-rot fungus of the Steccherinaceae family (The Residual Polyporoid clade, Polyporales, Basidiomycota).</title>
        <authorList>
            <person name="Fedorova T.V."/>
            <person name="Glazunova O.A."/>
            <person name="Landesman E.O."/>
            <person name="Moiseenko K.V."/>
            <person name="Psurtseva N.V."/>
            <person name="Savinova O.S."/>
            <person name="Shakhova N.V."/>
            <person name="Tyazhelova T.V."/>
            <person name="Vasina D.V."/>
        </authorList>
    </citation>
    <scope>NUCLEOTIDE SEQUENCE [LARGE SCALE GENOMIC DNA]</scope>
    <source>
        <strain evidence="4 5">LE-BIN_3174</strain>
    </source>
</reference>
<evidence type="ECO:0000256" key="1">
    <source>
        <dbReference type="SAM" id="MobiDB-lite"/>
    </source>
</evidence>
<name>A0A4R0R3Q5_9APHY</name>
<protein>
    <recommendedName>
        <fullName evidence="6">Mid2 domain-containing protein</fullName>
    </recommendedName>
</protein>
<feature type="transmembrane region" description="Helical" evidence="2">
    <location>
        <begin position="257"/>
        <end position="278"/>
    </location>
</feature>
<feature type="compositionally biased region" description="Polar residues" evidence="1">
    <location>
        <begin position="119"/>
        <end position="136"/>
    </location>
</feature>
<keyword evidence="2" id="KW-1133">Transmembrane helix</keyword>
<keyword evidence="3" id="KW-0732">Signal</keyword>
<feature type="region of interest" description="Disordered" evidence="1">
    <location>
        <begin position="53"/>
        <end position="75"/>
    </location>
</feature>
<dbReference type="OrthoDB" id="2758596at2759"/>
<organism evidence="4 5">
    <name type="scientific">Steccherinum ochraceum</name>
    <dbReference type="NCBI Taxonomy" id="92696"/>
    <lineage>
        <taxon>Eukaryota</taxon>
        <taxon>Fungi</taxon>
        <taxon>Dikarya</taxon>
        <taxon>Basidiomycota</taxon>
        <taxon>Agaricomycotina</taxon>
        <taxon>Agaricomycetes</taxon>
        <taxon>Polyporales</taxon>
        <taxon>Steccherinaceae</taxon>
        <taxon>Steccherinum</taxon>
    </lineage>
</organism>
<dbReference type="AlphaFoldDB" id="A0A4R0R3Q5"/>
<evidence type="ECO:0008006" key="6">
    <source>
        <dbReference type="Google" id="ProtNLM"/>
    </source>
</evidence>
<sequence>MTVKNIPFLYLTFIILSATSPGQSFPVPDDAITKPTFEPPREVLLLAANDSVAPAAPEAPPTPPATAAASNPAPTPAQAIAEKLAHTSVTPPPADSNSSPASTPEPAQEAPANLEAVSPQVQPAAATSQDGTLTTSDPEKDDIVIKAGDTPVSVPGPLPQFEPTTLSPPAADPTEGPVAPTDIPDTAAEDLPTTVLTVPPTSKPAATAPAQFFSISTNPYATFTSHATPSSTKPSVPLPSQGPLGESEVKERSHRTAVVGSLVAVGIIMSLVAFVFCFRCQCFRRNKRRSSGPLDLLAEDHERESLSVGDKEKSSLMSPTMGMTVPILRSYSPHAVTYSNSPEQQEWRLIPSPHELQTEEVSHIVPGDFMEVDLTSQPDLYVAGIVTEDNSQPPNNPSRTSAGAVSTGGQSYSTRASTYSTPSIDQSGQPGRISASFEKLNQLASLATSPAPSTTKHRKRSKTETSASLPQKSALKPSRSLPSVAAYENRFSNGSGRTRNTTCSGDSEWDVAQAYGASRFSKESAAGGSILSTISEATMESVEAVEVGGKQCVLMKGKF</sequence>
<keyword evidence="2" id="KW-0472">Membrane</keyword>
<evidence type="ECO:0000256" key="2">
    <source>
        <dbReference type="SAM" id="Phobius"/>
    </source>
</evidence>
<evidence type="ECO:0000313" key="4">
    <source>
        <dbReference type="EMBL" id="TCD61851.1"/>
    </source>
</evidence>
<feature type="compositionally biased region" description="Polar residues" evidence="1">
    <location>
        <begin position="224"/>
        <end position="234"/>
    </location>
</feature>
<dbReference type="EMBL" id="RWJN01000425">
    <property type="protein sequence ID" value="TCD61851.1"/>
    <property type="molecule type" value="Genomic_DNA"/>
</dbReference>
<feature type="region of interest" description="Disordered" evidence="1">
    <location>
        <begin position="387"/>
        <end position="432"/>
    </location>
</feature>
<feature type="compositionally biased region" description="Low complexity" evidence="1">
    <location>
        <begin position="95"/>
        <end position="104"/>
    </location>
</feature>